<reference evidence="1 2" key="1">
    <citation type="journal article" date="2013" name="PLoS Genet.">
        <title>The genome and development-dependent transcriptomes of Pyronema confluens: a window into fungal evolution.</title>
        <authorList>
            <person name="Traeger S."/>
            <person name="Altegoer F."/>
            <person name="Freitag M."/>
            <person name="Gabaldon T."/>
            <person name="Kempken F."/>
            <person name="Kumar A."/>
            <person name="Marcet-Houben M."/>
            <person name="Poggeler S."/>
            <person name="Stajich J.E."/>
            <person name="Nowrousian M."/>
        </authorList>
    </citation>
    <scope>NUCLEOTIDE SEQUENCE [LARGE SCALE GENOMIC DNA]</scope>
    <source>
        <strain evidence="2">CBS 100304</strain>
        <tissue evidence="1">Vegetative mycelium</tissue>
    </source>
</reference>
<sequence>MVVPRCESVLRDRSQSNVPKIHYTITLEICVILDAACNNNPTLPDRRTNCASSGTGNNNSWACCIPGCDCHPRIASGLSPTAIVAVEAKHIRIISRATQATLQQSWDMVSGGFGSRICISNKISKAAEECRSI</sequence>
<gene>
    <name evidence="1" type="ORF">PCON_05140</name>
</gene>
<dbReference type="Proteomes" id="UP000018144">
    <property type="component" value="Unassembled WGS sequence"/>
</dbReference>
<keyword evidence="2" id="KW-1185">Reference proteome</keyword>
<dbReference type="AlphaFoldDB" id="U4KVG4"/>
<dbReference type="EMBL" id="HF935261">
    <property type="protein sequence ID" value="CCX05553.1"/>
    <property type="molecule type" value="Genomic_DNA"/>
</dbReference>
<protein>
    <submittedName>
        <fullName evidence="1">Uncharacterized protein</fullName>
    </submittedName>
</protein>
<proteinExistence type="predicted"/>
<accession>U4KVG4</accession>
<organism evidence="1 2">
    <name type="scientific">Pyronema omphalodes (strain CBS 100304)</name>
    <name type="common">Pyronema confluens</name>
    <dbReference type="NCBI Taxonomy" id="1076935"/>
    <lineage>
        <taxon>Eukaryota</taxon>
        <taxon>Fungi</taxon>
        <taxon>Dikarya</taxon>
        <taxon>Ascomycota</taxon>
        <taxon>Pezizomycotina</taxon>
        <taxon>Pezizomycetes</taxon>
        <taxon>Pezizales</taxon>
        <taxon>Pyronemataceae</taxon>
        <taxon>Pyronema</taxon>
    </lineage>
</organism>
<name>U4KVG4_PYROM</name>
<evidence type="ECO:0000313" key="1">
    <source>
        <dbReference type="EMBL" id="CCX05553.1"/>
    </source>
</evidence>
<evidence type="ECO:0000313" key="2">
    <source>
        <dbReference type="Proteomes" id="UP000018144"/>
    </source>
</evidence>